<gene>
    <name evidence="1" type="ORF">BN1049_02050</name>
</gene>
<dbReference type="EMBL" id="LM997413">
    <property type="protein sequence ID" value="CEA05378.1"/>
    <property type="molecule type" value="Genomic_DNA"/>
</dbReference>
<organism evidence="1">
    <name type="scientific">Pseudomonas saudimassiliensis</name>
    <dbReference type="NCBI Taxonomy" id="1461581"/>
    <lineage>
        <taxon>Bacteria</taxon>
        <taxon>Pseudomonadati</taxon>
        <taxon>Pseudomonadota</taxon>
        <taxon>Gammaproteobacteria</taxon>
        <taxon>Pseudomonadales</taxon>
        <taxon>Pseudomonadaceae</taxon>
        <taxon>Pseudomonas</taxon>
    </lineage>
</organism>
<accession>A0A078MDA6</accession>
<dbReference type="PATRIC" id="fig|1461581.3.peg.2021"/>
<dbReference type="AlphaFoldDB" id="A0A078MDA6"/>
<proteinExistence type="predicted"/>
<sequence>MSTADPIPYAGTETLSLRQLDELNAQPKGTTFRWFKVCEAQLAEGVDYFLLPADDHGALIDSLKASGKVYPGTRHLLLLTRRGYQQLRQRSLS</sequence>
<protein>
    <submittedName>
        <fullName evidence="1">ORF6N domain protein</fullName>
    </submittedName>
</protein>
<evidence type="ECO:0000313" key="1">
    <source>
        <dbReference type="EMBL" id="CEA05378.1"/>
    </source>
</evidence>
<dbReference type="RefSeq" id="WP_052508773.1">
    <property type="nucleotide sequence ID" value="NZ_LK391969.1"/>
</dbReference>
<reference evidence="1" key="1">
    <citation type="submission" date="2014-07" db="EMBL/GenBank/DDBJ databases">
        <authorList>
            <person name="Urmite Genomes Urmite Genomes"/>
        </authorList>
    </citation>
    <scope>NUCLEOTIDE SEQUENCE</scope>
    <source>
        <strain evidence="1">12M76_air</strain>
    </source>
</reference>
<dbReference type="OrthoDB" id="6903337at2"/>
<dbReference type="EMBL" id="LK391969">
    <property type="protein sequence ID" value="CEF27105.1"/>
    <property type="molecule type" value="Genomic_DNA"/>
</dbReference>
<name>A0A078MDA6_9PSED</name>